<dbReference type="Pfam" id="PF11379">
    <property type="entry name" value="DUF3182"/>
    <property type="match status" value="1"/>
</dbReference>
<dbReference type="SUPFAM" id="SSF56059">
    <property type="entry name" value="Glutathione synthetase ATP-binding domain-like"/>
    <property type="match status" value="1"/>
</dbReference>
<gene>
    <name evidence="1" type="ORF">H0A68_17495</name>
</gene>
<dbReference type="InterPro" id="IPR021519">
    <property type="entry name" value="DUF3182"/>
</dbReference>
<proteinExistence type="predicted"/>
<name>A0A853FG82_9BURK</name>
<reference evidence="1 2" key="1">
    <citation type="submission" date="2020-07" db="EMBL/GenBank/DDBJ databases">
        <title>Taxonomic revisions and descriptions of new bacterial species based on genomic comparisons in the high-G+C-content subgroup of the family Alcaligenaceae.</title>
        <authorList>
            <person name="Szabo A."/>
            <person name="Felfoldi T."/>
        </authorList>
    </citation>
    <scope>NUCLEOTIDE SEQUENCE [LARGE SCALE GENOMIC DNA]</scope>
    <source>
        <strain evidence="1 2">DSM 25264</strain>
    </source>
</reference>
<dbReference type="OrthoDB" id="8648979at2"/>
<comment type="caution">
    <text evidence="1">The sequence shown here is derived from an EMBL/GenBank/DDBJ whole genome shotgun (WGS) entry which is preliminary data.</text>
</comment>
<accession>A0A853FG82</accession>
<evidence type="ECO:0000313" key="1">
    <source>
        <dbReference type="EMBL" id="NYT38678.1"/>
    </source>
</evidence>
<evidence type="ECO:0000313" key="2">
    <source>
        <dbReference type="Proteomes" id="UP000580517"/>
    </source>
</evidence>
<organism evidence="1 2">
    <name type="scientific">Allopusillimonas soli</name>
    <dbReference type="NCBI Taxonomy" id="659016"/>
    <lineage>
        <taxon>Bacteria</taxon>
        <taxon>Pseudomonadati</taxon>
        <taxon>Pseudomonadota</taxon>
        <taxon>Betaproteobacteria</taxon>
        <taxon>Burkholderiales</taxon>
        <taxon>Alcaligenaceae</taxon>
        <taxon>Allopusillimonas</taxon>
    </lineage>
</organism>
<dbReference type="EMBL" id="JACCEW010000006">
    <property type="protein sequence ID" value="NYT38678.1"/>
    <property type="molecule type" value="Genomic_DNA"/>
</dbReference>
<keyword evidence="2" id="KW-1185">Reference proteome</keyword>
<sequence length="378" mass="40646">MPAKPGRAASGVVLVYSAREREPEHEAVVHALLGQRIAALLELDFGGTHEAGRRYEGRTYLLPTETLIGDALARRLGVGSETDLFGGAAPYPFVPTKAISHALLDGNATAPQGWSKAFGSLIHGAVLRGVTAFSSEDAMRAGRMLLRHGPVRIKPVLATGGRGQVVVEDETALRDALDQADTQSLNDCGLVLEENLREVDTFSVGQVRVDGQKACYVGRQSLTPDNQGEMVYGGSELLVVRGSFDRLLTLDLDQEERLAISMARQYDQAAMSCFPGLLASRRNYDVACGWDSAGRRRSGVLEQSWRMGGASAAEIAALQAFKADPALHAVRAATIEIFGADAPAPAGAECIYRGYDPEMGMLSKYVTVRAYDNQQHQN</sequence>
<dbReference type="AlphaFoldDB" id="A0A853FG82"/>
<protein>
    <submittedName>
        <fullName evidence="1">DUF3182 family protein</fullName>
    </submittedName>
</protein>
<dbReference type="Proteomes" id="UP000580517">
    <property type="component" value="Unassembled WGS sequence"/>
</dbReference>
<dbReference type="RefSeq" id="WP_129970675.1">
    <property type="nucleotide sequence ID" value="NZ_JACCEW010000006.1"/>
</dbReference>